<dbReference type="GO" id="GO:0007064">
    <property type="term" value="P:mitotic sister chromatid cohesion"/>
    <property type="evidence" value="ECO:0007669"/>
    <property type="project" value="InterPro"/>
</dbReference>
<sequence>MSLTEAMPSTTGFAAPEASKEIPILAYEGSSPPEYAMIELNGNLIPPVEFPPEDTCVQVFGKDRTVELGKLYRNGPVKTPMMILGNHQLTGEVVKLKVPFCLMEKKYDEIVTPKKIEAYQIIGMVTEKFLFKNYPKAIMR</sequence>
<dbReference type="Pfam" id="PF09696">
    <property type="entry name" value="Ctf8"/>
    <property type="match status" value="1"/>
</dbReference>
<reference evidence="1" key="1">
    <citation type="submission" date="2021-01" db="EMBL/GenBank/DDBJ databases">
        <authorList>
            <person name="Corre E."/>
            <person name="Pelletier E."/>
            <person name="Niang G."/>
            <person name="Scheremetjew M."/>
            <person name="Finn R."/>
            <person name="Kale V."/>
            <person name="Holt S."/>
            <person name="Cochrane G."/>
            <person name="Meng A."/>
            <person name="Brown T."/>
            <person name="Cohen L."/>
        </authorList>
    </citation>
    <scope>NUCLEOTIDE SEQUENCE</scope>
    <source>
        <strain evidence="1">UNC1205</strain>
    </source>
</reference>
<dbReference type="EMBL" id="HBFL01003635">
    <property type="protein sequence ID" value="CAD8762548.1"/>
    <property type="molecule type" value="Transcribed_RNA"/>
</dbReference>
<accession>A0A7S0UH84</accession>
<protein>
    <recommendedName>
        <fullName evidence="2">Chromosome transmission fidelity protein 8</fullName>
    </recommendedName>
</protein>
<dbReference type="InterPro" id="IPR018607">
    <property type="entry name" value="Ctf8"/>
</dbReference>
<evidence type="ECO:0000313" key="1">
    <source>
        <dbReference type="EMBL" id="CAD8762548.1"/>
    </source>
</evidence>
<gene>
    <name evidence="1" type="ORF">PDEL1432_LOCUS2588</name>
</gene>
<organism evidence="1">
    <name type="scientific">Pseudo-nitzschia delicatissima</name>
    <dbReference type="NCBI Taxonomy" id="44447"/>
    <lineage>
        <taxon>Eukaryota</taxon>
        <taxon>Sar</taxon>
        <taxon>Stramenopiles</taxon>
        <taxon>Ochrophyta</taxon>
        <taxon>Bacillariophyta</taxon>
        <taxon>Bacillariophyceae</taxon>
        <taxon>Bacillariophycidae</taxon>
        <taxon>Bacillariales</taxon>
        <taxon>Bacillariaceae</taxon>
        <taxon>Pseudo-nitzschia</taxon>
    </lineage>
</organism>
<evidence type="ECO:0008006" key="2">
    <source>
        <dbReference type="Google" id="ProtNLM"/>
    </source>
</evidence>
<dbReference type="GO" id="GO:0031390">
    <property type="term" value="C:Ctf18 RFC-like complex"/>
    <property type="evidence" value="ECO:0007669"/>
    <property type="project" value="InterPro"/>
</dbReference>
<proteinExistence type="predicted"/>
<name>A0A7S0UH84_9STRA</name>
<dbReference type="AlphaFoldDB" id="A0A7S0UH84"/>